<keyword evidence="3" id="KW-1185">Reference proteome</keyword>
<evidence type="ECO:0000256" key="1">
    <source>
        <dbReference type="SAM" id="MobiDB-lite"/>
    </source>
</evidence>
<feature type="compositionally biased region" description="Basic and acidic residues" evidence="1">
    <location>
        <begin position="17"/>
        <end position="31"/>
    </location>
</feature>
<dbReference type="EMBL" id="CP092868">
    <property type="protein sequence ID" value="UYV69502.1"/>
    <property type="molecule type" value="Genomic_DNA"/>
</dbReference>
<protein>
    <submittedName>
        <fullName evidence="2">Uncharacterized protein</fullName>
    </submittedName>
</protein>
<evidence type="ECO:0000313" key="2">
    <source>
        <dbReference type="EMBL" id="UYV69502.1"/>
    </source>
</evidence>
<name>A0ABY6KMC3_9ARAC</name>
<accession>A0ABY6KMC3</accession>
<organism evidence="2 3">
    <name type="scientific">Cordylochernes scorpioides</name>
    <dbReference type="NCBI Taxonomy" id="51811"/>
    <lineage>
        <taxon>Eukaryota</taxon>
        <taxon>Metazoa</taxon>
        <taxon>Ecdysozoa</taxon>
        <taxon>Arthropoda</taxon>
        <taxon>Chelicerata</taxon>
        <taxon>Arachnida</taxon>
        <taxon>Pseudoscorpiones</taxon>
        <taxon>Cheliferoidea</taxon>
        <taxon>Chernetidae</taxon>
        <taxon>Cordylochernes</taxon>
    </lineage>
</organism>
<reference evidence="2 3" key="1">
    <citation type="submission" date="2022-01" db="EMBL/GenBank/DDBJ databases">
        <title>A chromosomal length assembly of Cordylochernes scorpioides.</title>
        <authorList>
            <person name="Zeh D."/>
            <person name="Zeh J."/>
        </authorList>
    </citation>
    <scope>NUCLEOTIDE SEQUENCE [LARGE SCALE GENOMIC DNA]</scope>
    <source>
        <strain evidence="2">IN4F17</strain>
        <tissue evidence="2">Whole Body</tissue>
    </source>
</reference>
<sequence>MNSSSARKFLTPFQEEWNGRSEKRDREIETRTRRRTPSSQKPEKAAKLQRSYNINKKHTMQKILGQRSPGCTIPIQRIENHFEKHMVGDNIGFSPDPDLLKEFAPKNGAQLEESISSNELPETEMDGSQCHHPHPDLPVLLPDEGGTPFMDGKLLDLAPQERKHDDLGNWRPIALGNTSAKLYTAVLDDRLRRWAATTGQLSKAQKGSMEIEGCLEHNFVLQSAIEETKRTSRLASPGWTSEMHSARYRMNTSSMG</sequence>
<evidence type="ECO:0000313" key="3">
    <source>
        <dbReference type="Proteomes" id="UP001235939"/>
    </source>
</evidence>
<feature type="region of interest" description="Disordered" evidence="1">
    <location>
        <begin position="1"/>
        <end position="47"/>
    </location>
</feature>
<gene>
    <name evidence="2" type="ORF">LAZ67_6003838</name>
</gene>
<proteinExistence type="predicted"/>
<dbReference type="Proteomes" id="UP001235939">
    <property type="component" value="Chromosome 06"/>
</dbReference>